<proteinExistence type="predicted"/>
<evidence type="ECO:0000256" key="1">
    <source>
        <dbReference type="SAM" id="Phobius"/>
    </source>
</evidence>
<keyword evidence="3" id="KW-1185">Reference proteome</keyword>
<gene>
    <name evidence="2" type="ORF">AQUSIP_15690</name>
</gene>
<keyword evidence="1" id="KW-0812">Transmembrane</keyword>
<dbReference type="EMBL" id="LR699119">
    <property type="protein sequence ID" value="VVC76260.1"/>
    <property type="molecule type" value="Genomic_DNA"/>
</dbReference>
<keyword evidence="1" id="KW-1133">Transmembrane helix</keyword>
<sequence length="220" mass="24611">MSSTAEPNKVNLDTQYGDKLPMLIKNDNNIWIYGLNVDGDTKLTKSNSPDKYNSLIFTESLTQLQEVSEDIYVDIRSCDAHISTMYVGTNAVVVRNSGRLSARNVRLGHKTLPNYNIYPNTKYEVTSLPSGGKEIIFPILVPGEQITISYLYFAPTTYSEINTYVKSDEGLAGVIDVIPAPSIAAWLKYLLYVLLFVGLLTVIYLGIILIVSIFRRFHCV</sequence>
<reference evidence="2 3" key="1">
    <citation type="submission" date="2019-08" db="EMBL/GenBank/DDBJ databases">
        <authorList>
            <person name="Guy L."/>
        </authorList>
    </citation>
    <scope>NUCLEOTIDE SEQUENCE [LARGE SCALE GENOMIC DNA]</scope>
    <source>
        <strain evidence="2 3">SGT-108</strain>
    </source>
</reference>
<dbReference type="AlphaFoldDB" id="A0A5E4PGT5"/>
<evidence type="ECO:0000313" key="2">
    <source>
        <dbReference type="EMBL" id="VVC76260.1"/>
    </source>
</evidence>
<accession>A0A5E4PGT5</accession>
<feature type="transmembrane region" description="Helical" evidence="1">
    <location>
        <begin position="189"/>
        <end position="214"/>
    </location>
</feature>
<dbReference type="Proteomes" id="UP000324194">
    <property type="component" value="Chromosome 1"/>
</dbReference>
<organism evidence="2 3">
    <name type="scientific">Aquicella siphonis</name>
    <dbReference type="NCBI Taxonomy" id="254247"/>
    <lineage>
        <taxon>Bacteria</taxon>
        <taxon>Pseudomonadati</taxon>
        <taxon>Pseudomonadota</taxon>
        <taxon>Gammaproteobacteria</taxon>
        <taxon>Legionellales</taxon>
        <taxon>Coxiellaceae</taxon>
        <taxon>Aquicella</taxon>
    </lineage>
</organism>
<name>A0A5E4PGT5_9COXI</name>
<evidence type="ECO:0000313" key="3">
    <source>
        <dbReference type="Proteomes" id="UP000324194"/>
    </source>
</evidence>
<protein>
    <submittedName>
        <fullName evidence="2">Uncharacterized protein</fullName>
    </submittedName>
</protein>
<keyword evidence="1" id="KW-0472">Membrane</keyword>
<dbReference type="KEGG" id="asip:AQUSIP_15690"/>